<dbReference type="EMBL" id="BMLF01000002">
    <property type="protein sequence ID" value="GGM08154.1"/>
    <property type="molecule type" value="Genomic_DNA"/>
</dbReference>
<dbReference type="InterPro" id="IPR035965">
    <property type="entry name" value="PAS-like_dom_sf"/>
</dbReference>
<dbReference type="SUPFAM" id="SSF55785">
    <property type="entry name" value="PYP-like sensor domain (PAS domain)"/>
    <property type="match status" value="1"/>
</dbReference>
<dbReference type="Pfam" id="PF12860">
    <property type="entry name" value="PAS_7"/>
    <property type="match status" value="1"/>
</dbReference>
<protein>
    <submittedName>
        <fullName evidence="1">Diguanylate cyclase</fullName>
    </submittedName>
</protein>
<dbReference type="Gene3D" id="3.30.450.20">
    <property type="entry name" value="PAS domain"/>
    <property type="match status" value="1"/>
</dbReference>
<dbReference type="Proteomes" id="UP000649829">
    <property type="component" value="Unassembled WGS sequence"/>
</dbReference>
<gene>
    <name evidence="1" type="ORF">GCM10011534_32660</name>
</gene>
<name>A0A917T3U8_9RHOB</name>
<reference evidence="1" key="1">
    <citation type="journal article" date="2014" name="Int. J. Syst. Evol. Microbiol.">
        <title>Complete genome sequence of Corynebacterium casei LMG S-19264T (=DSM 44701T), isolated from a smear-ripened cheese.</title>
        <authorList>
            <consortium name="US DOE Joint Genome Institute (JGI-PGF)"/>
            <person name="Walter F."/>
            <person name="Albersmeier A."/>
            <person name="Kalinowski J."/>
            <person name="Ruckert C."/>
        </authorList>
    </citation>
    <scope>NUCLEOTIDE SEQUENCE</scope>
    <source>
        <strain evidence="1">CGMCC 1.6293</strain>
    </source>
</reference>
<sequence>MEVLSSIALIVVASFLAAFSALYLVHAIAGRRGYATGGVAREDPQPDDTPIEFLFHKDEILDVSSSGADLLETVDYGTSDWQRMRDVLAPRFHDFPQRPPTEGSTILRAADSGDRAEAHIVARDGAVRVHVVDAGPVNQADRHLRRTSESRMRRWEASVRRAPSPVWGSDSRGRLRWTNEAYRRLESELGSGHGDVLATGLPMPRAEAPVTARVELQATPETRWFDVTILRDGENFLHYAVEVTAVVRAEIAQRNFIQTLTKTFALLSTGLAIFDRDRRLSLFNPAIVDLTGLGADFLSSRPSLSAFFETLREARIMPEPKDFKRWREAIWDVDTRAAEGRFEETWTLSTGITYRVTGQPYPNGAIAFVIEDISDEIGMSRRLNEFVKRAQSAMDCFEEGVAVFSPAAKLVMANAACHELWAHQPALGSTVVEVTRRWQAGTEPSPIWGEVRDFVSDFGARAEWDGEVQMNDGRRLRCRFAPLADGSTLMGFQPLH</sequence>
<evidence type="ECO:0000313" key="1">
    <source>
        <dbReference type="EMBL" id="GGM08154.1"/>
    </source>
</evidence>
<proteinExistence type="predicted"/>
<reference evidence="1" key="2">
    <citation type="submission" date="2020-09" db="EMBL/GenBank/DDBJ databases">
        <authorList>
            <person name="Sun Q."/>
            <person name="Zhou Y."/>
        </authorList>
    </citation>
    <scope>NUCLEOTIDE SEQUENCE</scope>
    <source>
        <strain evidence="1">CGMCC 1.6293</strain>
    </source>
</reference>
<comment type="caution">
    <text evidence="1">The sequence shown here is derived from an EMBL/GenBank/DDBJ whole genome shotgun (WGS) entry which is preliminary data.</text>
</comment>
<keyword evidence="2" id="KW-1185">Reference proteome</keyword>
<evidence type="ECO:0000313" key="2">
    <source>
        <dbReference type="Proteomes" id="UP000649829"/>
    </source>
</evidence>
<accession>A0A917T3U8</accession>
<organism evidence="1 2">
    <name type="scientific">Pseudooceanicola nanhaiensis</name>
    <dbReference type="NCBI Taxonomy" id="375761"/>
    <lineage>
        <taxon>Bacteria</taxon>
        <taxon>Pseudomonadati</taxon>
        <taxon>Pseudomonadota</taxon>
        <taxon>Alphaproteobacteria</taxon>
        <taxon>Rhodobacterales</taxon>
        <taxon>Paracoccaceae</taxon>
        <taxon>Pseudooceanicola</taxon>
    </lineage>
</organism>
<dbReference type="RefSeq" id="WP_051630595.1">
    <property type="nucleotide sequence ID" value="NZ_BMLF01000002.1"/>
</dbReference>
<dbReference type="AlphaFoldDB" id="A0A917T3U8"/>